<evidence type="ECO:0000313" key="6">
    <source>
        <dbReference type="EMBL" id="PLW77269.1"/>
    </source>
</evidence>
<organism evidence="6 7">
    <name type="scientific">Cohaesibacter celericrescens</name>
    <dbReference type="NCBI Taxonomy" id="2067669"/>
    <lineage>
        <taxon>Bacteria</taxon>
        <taxon>Pseudomonadati</taxon>
        <taxon>Pseudomonadota</taxon>
        <taxon>Alphaproteobacteria</taxon>
        <taxon>Hyphomicrobiales</taxon>
        <taxon>Cohaesibacteraceae</taxon>
    </lineage>
</organism>
<keyword evidence="3" id="KW-0238">DNA-binding</keyword>
<evidence type="ECO:0000256" key="4">
    <source>
        <dbReference type="ARBA" id="ARBA00023163"/>
    </source>
</evidence>
<dbReference type="Proteomes" id="UP000234881">
    <property type="component" value="Unassembled WGS sequence"/>
</dbReference>
<keyword evidence="4" id="KW-0804">Transcription</keyword>
<reference evidence="6 7" key="1">
    <citation type="submission" date="2018-01" db="EMBL/GenBank/DDBJ databases">
        <title>The draft genome sequence of Cohaesibacter sp. H1304.</title>
        <authorList>
            <person name="Wang N.-N."/>
            <person name="Du Z.-J."/>
        </authorList>
    </citation>
    <scope>NUCLEOTIDE SEQUENCE [LARGE SCALE GENOMIC DNA]</scope>
    <source>
        <strain evidence="6 7">H1304</strain>
    </source>
</reference>
<dbReference type="PANTHER" id="PTHR34294">
    <property type="entry name" value="TRANSCRIPTIONAL REGULATOR-RELATED"/>
    <property type="match status" value="1"/>
</dbReference>
<keyword evidence="2" id="KW-0805">Transcription regulation</keyword>
<dbReference type="InterPro" id="IPR037171">
    <property type="entry name" value="NagB/RpiA_transferase-like"/>
</dbReference>
<comment type="caution">
    <text evidence="6">The sequence shown here is derived from an EMBL/GenBank/DDBJ whole genome shotgun (WGS) entry which is preliminary data.</text>
</comment>
<dbReference type="SUPFAM" id="SSF100950">
    <property type="entry name" value="NagB/RpiA/CoA transferase-like"/>
    <property type="match status" value="1"/>
</dbReference>
<evidence type="ECO:0000256" key="1">
    <source>
        <dbReference type="ARBA" id="ARBA00010466"/>
    </source>
</evidence>
<dbReference type="GO" id="GO:0030246">
    <property type="term" value="F:carbohydrate binding"/>
    <property type="evidence" value="ECO:0007669"/>
    <property type="project" value="InterPro"/>
</dbReference>
<dbReference type="AlphaFoldDB" id="A0A2N5XRZ1"/>
<dbReference type="OrthoDB" id="9806345at2"/>
<dbReference type="InterPro" id="IPR007324">
    <property type="entry name" value="Sugar-bd_dom_put"/>
</dbReference>
<dbReference type="Gene3D" id="3.40.50.1360">
    <property type="match status" value="1"/>
</dbReference>
<proteinExistence type="inferred from homology"/>
<dbReference type="InterPro" id="IPR051054">
    <property type="entry name" value="SorC_transcr_regulators"/>
</dbReference>
<dbReference type="PANTHER" id="PTHR34294:SF1">
    <property type="entry name" value="TRANSCRIPTIONAL REGULATOR LSRR"/>
    <property type="match status" value="1"/>
</dbReference>
<comment type="similarity">
    <text evidence="1">Belongs to the SorC transcriptional regulatory family.</text>
</comment>
<evidence type="ECO:0000313" key="7">
    <source>
        <dbReference type="Proteomes" id="UP000234881"/>
    </source>
</evidence>
<name>A0A2N5XRZ1_9HYPH</name>
<dbReference type="GO" id="GO:0003677">
    <property type="term" value="F:DNA binding"/>
    <property type="evidence" value="ECO:0007669"/>
    <property type="project" value="UniProtKB-KW"/>
</dbReference>
<evidence type="ECO:0000256" key="2">
    <source>
        <dbReference type="ARBA" id="ARBA00023015"/>
    </source>
</evidence>
<accession>A0A2N5XRZ1</accession>
<dbReference type="Pfam" id="PF04198">
    <property type="entry name" value="Sugar-bind"/>
    <property type="match status" value="1"/>
</dbReference>
<gene>
    <name evidence="6" type="ORF">C0081_10435</name>
</gene>
<evidence type="ECO:0000259" key="5">
    <source>
        <dbReference type="Pfam" id="PF04198"/>
    </source>
</evidence>
<feature type="domain" description="Sugar-binding" evidence="5">
    <location>
        <begin position="75"/>
        <end position="328"/>
    </location>
</feature>
<keyword evidence="7" id="KW-1185">Reference proteome</keyword>
<dbReference type="EMBL" id="PKUQ01000017">
    <property type="protein sequence ID" value="PLW77269.1"/>
    <property type="molecule type" value="Genomic_DNA"/>
</dbReference>
<dbReference type="InterPro" id="IPR036388">
    <property type="entry name" value="WH-like_DNA-bd_sf"/>
</dbReference>
<evidence type="ECO:0000256" key="3">
    <source>
        <dbReference type="ARBA" id="ARBA00023125"/>
    </source>
</evidence>
<sequence length="328" mass="35152">MSSDTTSKAKPSHSLPRQISRQDDAIIEATWAYYHDGLNQSDIATRLGVSRASVVNYLTEARKREYVRITLDSEVFLNHELSVRLKRVYGLAAALVVPSDPTGQAGSTERVARATADWLPQLLEPGDRLGIAWGETLYRVAEVAPHLSINDVTVVQLVGSRAAGLGYAAEVCSATIARHFGASCINLHVPLIVSNSDLAAQLCAEPDIAEQLQAVNDCNKVLFACGTVGDNSHIARTRILDLASLAAHRKQGAAGVICARLIDHNGKPIPTEVDDRMIGVTLDQMRNKEMGLLVASGPERVTGAKASILGGYATHLVTCSNTAQLLLE</sequence>
<dbReference type="Gene3D" id="1.10.10.10">
    <property type="entry name" value="Winged helix-like DNA-binding domain superfamily/Winged helix DNA-binding domain"/>
    <property type="match status" value="1"/>
</dbReference>
<protein>
    <submittedName>
        <fullName evidence="6">Transcriptional regulator</fullName>
    </submittedName>
</protein>